<dbReference type="Pfam" id="PF04043">
    <property type="entry name" value="PMEI"/>
    <property type="match status" value="1"/>
</dbReference>
<dbReference type="InterPro" id="IPR006501">
    <property type="entry name" value="Pectinesterase_inhib_dom"/>
</dbReference>
<sequence length="252" mass="27469">MDHTFNKTLLVILSISSLLLSSNAVPSSRVIDFISTSVPAAAPKSSFKDYTSTSSPAEAPSSIDFISKSFQAVEAPNSDANTVSKVASNVARVATIVDPEILKICVEDDEDRKKHCIETLSKLFESPFDIVKALEIEVNATLGTAKSLSDTFVKLINDPNTNKTFISALDSCHELCDHMLDAINHTLEILPQQNFADAYNSMCSVLSYKASCDANFEIANPDAEMPWDAQPLIQSTVICVDILNRIVNNHKI</sequence>
<protein>
    <submittedName>
        <fullName evidence="3">Pectinesterase inhibitor</fullName>
    </submittedName>
</protein>
<dbReference type="NCBIfam" id="TIGR01614">
    <property type="entry name" value="PME_inhib"/>
    <property type="match status" value="1"/>
</dbReference>
<dbReference type="GO" id="GO:0004857">
    <property type="term" value="F:enzyme inhibitor activity"/>
    <property type="evidence" value="ECO:0007669"/>
    <property type="project" value="InterPro"/>
</dbReference>
<dbReference type="SUPFAM" id="SSF101148">
    <property type="entry name" value="Plant invertase/pectin methylesterase inhibitor"/>
    <property type="match status" value="1"/>
</dbReference>
<dbReference type="Proteomes" id="UP000236291">
    <property type="component" value="Unassembled WGS sequence"/>
</dbReference>
<evidence type="ECO:0000256" key="1">
    <source>
        <dbReference type="SAM" id="SignalP"/>
    </source>
</evidence>
<reference evidence="3 4" key="1">
    <citation type="journal article" date="2014" name="Am. J. Bot.">
        <title>Genome assembly and annotation for red clover (Trifolium pratense; Fabaceae).</title>
        <authorList>
            <person name="Istvanek J."/>
            <person name="Jaros M."/>
            <person name="Krenek A."/>
            <person name="Repkova J."/>
        </authorList>
    </citation>
    <scope>NUCLEOTIDE SEQUENCE [LARGE SCALE GENOMIC DNA]</scope>
    <source>
        <strain evidence="4">cv. Tatra</strain>
        <tissue evidence="3">Young leaves</tissue>
    </source>
</reference>
<comment type="caution">
    <text evidence="3">The sequence shown here is derived from an EMBL/GenBank/DDBJ whole genome shotgun (WGS) entry which is preliminary data.</text>
</comment>
<organism evidence="3 4">
    <name type="scientific">Trifolium pratense</name>
    <name type="common">Red clover</name>
    <dbReference type="NCBI Taxonomy" id="57577"/>
    <lineage>
        <taxon>Eukaryota</taxon>
        <taxon>Viridiplantae</taxon>
        <taxon>Streptophyta</taxon>
        <taxon>Embryophyta</taxon>
        <taxon>Tracheophyta</taxon>
        <taxon>Spermatophyta</taxon>
        <taxon>Magnoliopsida</taxon>
        <taxon>eudicotyledons</taxon>
        <taxon>Gunneridae</taxon>
        <taxon>Pentapetalae</taxon>
        <taxon>rosids</taxon>
        <taxon>fabids</taxon>
        <taxon>Fabales</taxon>
        <taxon>Fabaceae</taxon>
        <taxon>Papilionoideae</taxon>
        <taxon>50 kb inversion clade</taxon>
        <taxon>NPAAA clade</taxon>
        <taxon>Hologalegina</taxon>
        <taxon>IRL clade</taxon>
        <taxon>Trifolieae</taxon>
        <taxon>Trifolium</taxon>
    </lineage>
</organism>
<feature type="signal peptide" evidence="1">
    <location>
        <begin position="1"/>
        <end position="24"/>
    </location>
</feature>
<feature type="domain" description="Pectinesterase inhibitor" evidence="2">
    <location>
        <begin position="103"/>
        <end position="220"/>
    </location>
</feature>
<evidence type="ECO:0000313" key="3">
    <source>
        <dbReference type="EMBL" id="PNX78188.1"/>
    </source>
</evidence>
<proteinExistence type="predicted"/>
<name>A0A2K3LI30_TRIPR</name>
<dbReference type="Gene3D" id="1.20.140.40">
    <property type="entry name" value="Invertase/pectin methylesterase inhibitor family protein"/>
    <property type="match status" value="1"/>
</dbReference>
<keyword evidence="1" id="KW-0732">Signal</keyword>
<dbReference type="EMBL" id="ASHM01033650">
    <property type="protein sequence ID" value="PNX78188.1"/>
    <property type="molecule type" value="Genomic_DNA"/>
</dbReference>
<reference evidence="3 4" key="2">
    <citation type="journal article" date="2017" name="Front. Plant Sci.">
        <title>Gene Classification and Mining of Molecular Markers Useful in Red Clover (Trifolium pratense) Breeding.</title>
        <authorList>
            <person name="Istvanek J."/>
            <person name="Dluhosova J."/>
            <person name="Dluhos P."/>
            <person name="Patkova L."/>
            <person name="Nedelnik J."/>
            <person name="Repkova J."/>
        </authorList>
    </citation>
    <scope>NUCLEOTIDE SEQUENCE [LARGE SCALE GENOMIC DNA]</scope>
    <source>
        <strain evidence="4">cv. Tatra</strain>
        <tissue evidence="3">Young leaves</tissue>
    </source>
</reference>
<evidence type="ECO:0000259" key="2">
    <source>
        <dbReference type="Pfam" id="PF04043"/>
    </source>
</evidence>
<feature type="chain" id="PRO_5014423831" evidence="1">
    <location>
        <begin position="25"/>
        <end position="252"/>
    </location>
</feature>
<dbReference type="AlphaFoldDB" id="A0A2K3LI30"/>
<dbReference type="OrthoDB" id="770764at2759"/>
<accession>A0A2K3LI30</accession>
<evidence type="ECO:0000313" key="4">
    <source>
        <dbReference type="Proteomes" id="UP000236291"/>
    </source>
</evidence>
<dbReference type="InterPro" id="IPR035513">
    <property type="entry name" value="Invertase/methylesterase_inhib"/>
</dbReference>
<gene>
    <name evidence="3" type="ORF">L195_g034164</name>
</gene>